<dbReference type="Proteomes" id="UP000254504">
    <property type="component" value="Chromosome"/>
</dbReference>
<dbReference type="EMBL" id="CP031367">
    <property type="protein sequence ID" value="AXK48568.1"/>
    <property type="molecule type" value="Genomic_DNA"/>
</dbReference>
<proteinExistence type="predicted"/>
<evidence type="ECO:0000256" key="1">
    <source>
        <dbReference type="SAM" id="Phobius"/>
    </source>
</evidence>
<keyword evidence="1" id="KW-0812">Transmembrane</keyword>
<dbReference type="RefSeq" id="WP_115428099.1">
    <property type="nucleotide sequence ID" value="NZ_CP031367.1"/>
</dbReference>
<accession>A0AAD0QIP6</accession>
<reference evidence="2 4" key="2">
    <citation type="submission" date="2018-07" db="EMBL/GenBank/DDBJ databases">
        <title>Complete genome of the Arcobacter trophiarum type strain LMG 25534.</title>
        <authorList>
            <person name="Miller W.G."/>
            <person name="Yee E."/>
        </authorList>
    </citation>
    <scope>NUCLEOTIDE SEQUENCE [LARGE SCALE GENOMIC DNA]</scope>
    <source>
        <strain evidence="2 4">LMG 25534</strain>
    </source>
</reference>
<organism evidence="2 4">
    <name type="scientific">Aliarcobacter trophiarum LMG 25534</name>
    <dbReference type="NCBI Taxonomy" id="1032241"/>
    <lineage>
        <taxon>Bacteria</taxon>
        <taxon>Pseudomonadati</taxon>
        <taxon>Campylobacterota</taxon>
        <taxon>Epsilonproteobacteria</taxon>
        <taxon>Campylobacterales</taxon>
        <taxon>Arcobacteraceae</taxon>
        <taxon>Aliarcobacter</taxon>
    </lineage>
</organism>
<dbReference type="AlphaFoldDB" id="A0AAD0QIP6"/>
<feature type="transmembrane region" description="Helical" evidence="1">
    <location>
        <begin position="80"/>
        <end position="98"/>
    </location>
</feature>
<reference evidence="3 5" key="1">
    <citation type="submission" date="2017-10" db="EMBL/GenBank/DDBJ databases">
        <title>Genomics of the genus Arcobacter.</title>
        <authorList>
            <person name="Perez-Cataluna A."/>
            <person name="Figueras M.J."/>
        </authorList>
    </citation>
    <scope>NUCLEOTIDE SEQUENCE [LARGE SCALE GENOMIC DNA]</scope>
    <source>
        <strain evidence="3 5">LMG 25534</strain>
    </source>
</reference>
<dbReference type="Proteomes" id="UP000289132">
    <property type="component" value="Unassembled WGS sequence"/>
</dbReference>
<protein>
    <submittedName>
        <fullName evidence="2">Uncharacterized protein</fullName>
    </submittedName>
</protein>
<keyword evidence="5" id="KW-1185">Reference proteome</keyword>
<evidence type="ECO:0000313" key="5">
    <source>
        <dbReference type="Proteomes" id="UP000289132"/>
    </source>
</evidence>
<gene>
    <name evidence="2" type="ORF">ATR_0699</name>
    <name evidence="3" type="ORF">CRU87_06830</name>
</gene>
<sequence length="218" mass="24068">MNNLENTNLNETVATTNVANKYNLKKIDTESIKNNVLMNNTFYAFKKAGNCRICLSLPEFGAIFIGSIIVGAIFSIVLPSIISIIIFIVLFVYGVIFLRNKNSRAAYDNYLENQMIGIYTKDLAVLNFVPENIDYQTIKMIEVSGENYDIAKYNLIKSAFYLGADGVINITHSSTAYATSTVTGSISTNSSSRVTGNINTDTKITTNVYMQGMAIKLV</sequence>
<dbReference type="KEGG" id="atp:ATR_0699"/>
<keyword evidence="1" id="KW-1133">Transmembrane helix</keyword>
<name>A0AAD0QIP6_9BACT</name>
<evidence type="ECO:0000313" key="2">
    <source>
        <dbReference type="EMBL" id="AXK48568.1"/>
    </source>
</evidence>
<dbReference type="EMBL" id="PDKD01000010">
    <property type="protein sequence ID" value="RXJ91097.1"/>
    <property type="molecule type" value="Genomic_DNA"/>
</dbReference>
<evidence type="ECO:0000313" key="4">
    <source>
        <dbReference type="Proteomes" id="UP000254504"/>
    </source>
</evidence>
<feature type="transmembrane region" description="Helical" evidence="1">
    <location>
        <begin position="53"/>
        <end position="74"/>
    </location>
</feature>
<evidence type="ECO:0000313" key="3">
    <source>
        <dbReference type="EMBL" id="RXJ91097.1"/>
    </source>
</evidence>
<keyword evidence="1" id="KW-0472">Membrane</keyword>